<feature type="domain" description="FecR N-terminal" evidence="2">
    <location>
        <begin position="23"/>
        <end position="62"/>
    </location>
</feature>
<dbReference type="Pfam" id="PF16344">
    <property type="entry name" value="FecR_C"/>
    <property type="match status" value="1"/>
</dbReference>
<evidence type="ECO:0000313" key="5">
    <source>
        <dbReference type="Proteomes" id="UP000248188"/>
    </source>
</evidence>
<evidence type="ECO:0000313" key="4">
    <source>
        <dbReference type="EMBL" id="PYC42780.1"/>
    </source>
</evidence>
<organism evidence="4 5">
    <name type="scientific">Pseudomonas protegens</name>
    <dbReference type="NCBI Taxonomy" id="380021"/>
    <lineage>
        <taxon>Bacteria</taxon>
        <taxon>Pseudomonadati</taxon>
        <taxon>Pseudomonadota</taxon>
        <taxon>Gammaproteobacteria</taxon>
        <taxon>Pseudomonadales</taxon>
        <taxon>Pseudomonadaceae</taxon>
        <taxon>Pseudomonas</taxon>
    </lineage>
</organism>
<comment type="caution">
    <text evidence="4">The sequence shown here is derived from an EMBL/GenBank/DDBJ whole genome shotgun (WGS) entry which is preliminary data.</text>
</comment>
<dbReference type="InterPro" id="IPR032508">
    <property type="entry name" value="FecR_C"/>
</dbReference>
<protein>
    <submittedName>
        <fullName evidence="4">Glycerol-3-phosphate ABC transporter substrate-binding protein</fullName>
    </submittedName>
</protein>
<dbReference type="InterPro" id="IPR032623">
    <property type="entry name" value="FecR_N"/>
</dbReference>
<dbReference type="Gene3D" id="3.55.50.30">
    <property type="match status" value="1"/>
</dbReference>
<dbReference type="GO" id="GO:0016989">
    <property type="term" value="F:sigma factor antagonist activity"/>
    <property type="evidence" value="ECO:0007669"/>
    <property type="project" value="TreeGrafter"/>
</dbReference>
<dbReference type="Gene3D" id="2.60.120.1440">
    <property type="match status" value="1"/>
</dbReference>
<feature type="domain" description="Protein FecR C-terminal" evidence="3">
    <location>
        <begin position="254"/>
        <end position="308"/>
    </location>
</feature>
<evidence type="ECO:0000259" key="2">
    <source>
        <dbReference type="Pfam" id="PF16220"/>
    </source>
</evidence>
<dbReference type="InterPro" id="IPR006860">
    <property type="entry name" value="FecR"/>
</dbReference>
<feature type="domain" description="FecR protein" evidence="1">
    <location>
        <begin position="121"/>
        <end position="210"/>
    </location>
</feature>
<sequence>MTDFHSAEPPTPAGSHSSTLAMDQALDWLIELEHPNEEHVRQFHQWLAASPLNAQAFEKAQAIWNGPQVALCAQALAAPAPKVSRLARLRPHWKPLATAAVLVLGLFSFSNLPLRLQADHLTLVGERQRLQLEDGSKVLLNTNSAFSSQINDHQRVARLYQGEAFFEIPATLGRPLELDAGPVKASVGDTAFAVRYLDGIAQVQVQRGDIDLRATHADQRIRLRAGESVRVGPQGFERPAKLDAGKDLAWVEGRLVFENCPLNQVLAELRRYYPGWIVNNNEQLASVAVTGNYRLDQPLDVLRSLAHITSARLSEFPALVILN</sequence>
<evidence type="ECO:0000259" key="3">
    <source>
        <dbReference type="Pfam" id="PF16344"/>
    </source>
</evidence>
<accession>A0A9Q6IKC7</accession>
<dbReference type="RefSeq" id="WP_110594843.1">
    <property type="nucleotide sequence ID" value="NZ_CP063455.1"/>
</dbReference>
<dbReference type="Pfam" id="PF04773">
    <property type="entry name" value="FecR"/>
    <property type="match status" value="1"/>
</dbReference>
<dbReference type="Pfam" id="PF16220">
    <property type="entry name" value="DUF4880"/>
    <property type="match status" value="1"/>
</dbReference>
<dbReference type="EMBL" id="QJRN01000002">
    <property type="protein sequence ID" value="PYC42780.1"/>
    <property type="molecule type" value="Genomic_DNA"/>
</dbReference>
<gene>
    <name evidence="4" type="ORF">DMX08_04210</name>
</gene>
<dbReference type="PIRSF" id="PIRSF018266">
    <property type="entry name" value="FecR"/>
    <property type="match status" value="1"/>
</dbReference>
<proteinExistence type="predicted"/>
<dbReference type="InterPro" id="IPR012373">
    <property type="entry name" value="Ferrdict_sens_TM"/>
</dbReference>
<name>A0A9Q6IKC7_9PSED</name>
<dbReference type="Proteomes" id="UP000248188">
    <property type="component" value="Unassembled WGS sequence"/>
</dbReference>
<dbReference type="PANTHER" id="PTHR30273:SF2">
    <property type="entry name" value="PROTEIN FECR"/>
    <property type="match status" value="1"/>
</dbReference>
<dbReference type="AlphaFoldDB" id="A0A9Q6IKC7"/>
<dbReference type="PANTHER" id="PTHR30273">
    <property type="entry name" value="PERIPLASMIC SIGNAL SENSOR AND SIGMA FACTOR ACTIVATOR FECR-RELATED"/>
    <property type="match status" value="1"/>
</dbReference>
<evidence type="ECO:0000259" key="1">
    <source>
        <dbReference type="Pfam" id="PF04773"/>
    </source>
</evidence>
<reference evidence="4 5" key="1">
    <citation type="submission" date="2018-06" db="EMBL/GenBank/DDBJ databases">
        <title>Pseudomonas diversity within urban Lake Michigan freshwaters.</title>
        <authorList>
            <person name="Batrich M."/>
            <person name="Hatzopoulos T."/>
            <person name="Putonti C."/>
        </authorList>
    </citation>
    <scope>NUCLEOTIDE SEQUENCE [LARGE SCALE GENOMIC DNA]</scope>
    <source>
        <strain evidence="4 5">MB-090624</strain>
    </source>
</reference>